<evidence type="ECO:0000313" key="3">
    <source>
        <dbReference type="Proteomes" id="UP000029448"/>
    </source>
</evidence>
<organism evidence="2 3">
    <name type="scientific">Acetobacter tropicalis</name>
    <dbReference type="NCBI Taxonomy" id="104102"/>
    <lineage>
        <taxon>Bacteria</taxon>
        <taxon>Pseudomonadati</taxon>
        <taxon>Pseudomonadota</taxon>
        <taxon>Alphaproteobacteria</taxon>
        <taxon>Acetobacterales</taxon>
        <taxon>Acetobacteraceae</taxon>
        <taxon>Acetobacter</taxon>
    </lineage>
</organism>
<dbReference type="PATRIC" id="fig|104102.7.peg.2660"/>
<reference evidence="2 3" key="1">
    <citation type="submission" date="2014-06" db="EMBL/GenBank/DDBJ databases">
        <title>Functional and comparative genomic analyses of the Drosophila gut microbiota identify candidate symbiosis factors.</title>
        <authorList>
            <person name="Newell P.D."/>
            <person name="Chaston J.M."/>
            <person name="Douglas A.E."/>
        </authorList>
    </citation>
    <scope>NUCLEOTIDE SEQUENCE [LARGE SCALE GENOMIC DNA]</scope>
    <source>
        <strain evidence="2 3">DmCS_006</strain>
    </source>
</reference>
<name>A0A094YIR5_9PROT</name>
<dbReference type="EMBL" id="JOKM01000093">
    <property type="protein sequence ID" value="KGB21930.1"/>
    <property type="molecule type" value="Genomic_DNA"/>
</dbReference>
<evidence type="ECO:0000256" key="1">
    <source>
        <dbReference type="SAM" id="MobiDB-lite"/>
    </source>
</evidence>
<proteinExistence type="predicted"/>
<comment type="caution">
    <text evidence="2">The sequence shown here is derived from an EMBL/GenBank/DDBJ whole genome shotgun (WGS) entry which is preliminary data.</text>
</comment>
<dbReference type="AlphaFoldDB" id="A0A094YIR5"/>
<evidence type="ECO:0000313" key="2">
    <source>
        <dbReference type="EMBL" id="KGB21930.1"/>
    </source>
</evidence>
<keyword evidence="3" id="KW-1185">Reference proteome</keyword>
<dbReference type="Proteomes" id="UP000029448">
    <property type="component" value="Unassembled WGS sequence"/>
</dbReference>
<gene>
    <name evidence="2" type="ORF">AtDm6_2696</name>
</gene>
<dbReference type="STRING" id="104102.AtDm6_2696"/>
<protein>
    <submittedName>
        <fullName evidence="2">Uncharacterized protein</fullName>
    </submittedName>
</protein>
<sequence length="53" mass="5994">MKPTVEELERKIDELASNQRKILDALKAADILIPGLNSPSEEGSVYDRPDLWK</sequence>
<accession>A0A094YIR5</accession>
<feature type="region of interest" description="Disordered" evidence="1">
    <location>
        <begin position="34"/>
        <end position="53"/>
    </location>
</feature>